<accession>A0AC35FMP2</accession>
<dbReference type="WBParaSite" id="PS1159_v2.g19063.t1">
    <property type="protein sequence ID" value="PS1159_v2.g19063.t1"/>
    <property type="gene ID" value="PS1159_v2.g19063"/>
</dbReference>
<evidence type="ECO:0000313" key="1">
    <source>
        <dbReference type="Proteomes" id="UP000887580"/>
    </source>
</evidence>
<protein>
    <submittedName>
        <fullName evidence="2">O-acyltransferase</fullName>
    </submittedName>
</protein>
<evidence type="ECO:0000313" key="2">
    <source>
        <dbReference type="WBParaSite" id="PS1159_v2.g19063.t1"/>
    </source>
</evidence>
<proteinExistence type="predicted"/>
<dbReference type="Proteomes" id="UP000887580">
    <property type="component" value="Unplaced"/>
</dbReference>
<reference evidence="2" key="1">
    <citation type="submission" date="2022-11" db="UniProtKB">
        <authorList>
            <consortium name="WormBaseParasite"/>
        </authorList>
    </citation>
    <scope>IDENTIFICATION</scope>
</reference>
<organism evidence="1 2">
    <name type="scientific">Panagrolaimus sp. PS1159</name>
    <dbReference type="NCBI Taxonomy" id="55785"/>
    <lineage>
        <taxon>Eukaryota</taxon>
        <taxon>Metazoa</taxon>
        <taxon>Ecdysozoa</taxon>
        <taxon>Nematoda</taxon>
        <taxon>Chromadorea</taxon>
        <taxon>Rhabditida</taxon>
        <taxon>Tylenchina</taxon>
        <taxon>Panagrolaimomorpha</taxon>
        <taxon>Panagrolaimoidea</taxon>
        <taxon>Panagrolaimidae</taxon>
        <taxon>Panagrolaimus</taxon>
    </lineage>
</organism>
<name>A0AC35FMP2_9BILA</name>
<sequence>MEAEIPLEVAFSPKTVEPKLEKVELDESSEFDIKSSKKHHHHRPIIFKEKDFKIRPSLLTTLFEGSSGTVFNFIVGIFILLFLATVTGDIVKYRNPLNHLWLILWNFNRLPITLAVWSLMFASTFLVYAGLKYWSLIPSKSVSLASEMPWLIVFIGYFISLFYLSLRFLFQSDINCACCFIITCENTRIAMKVYAFVRENIPRGIQQKSSLADGSAKIALGESSKNWPTPQQFLYYFFCPSFLYRDHYPMTETRSWKLVAKHFAQALGCIYFVDLIFIQFIYPQFEPINYKTVTVGELIYSIFPAIIPGGFCLLMLFYGLLHCWLNMFSEAMFFGDRLFYANWWSSRNMAEYYRNWNLVVHEWLYAYVYKDLALLIGGKKGLKLAQVAVFFLSAFFHEYWFGVSLKIFYPIMFVLYFIFGGIFFFVSRLITVPYAWNISLWFNLLIGTGMFVSCYSTEWYARQRCDSYFNNQFIDLIIPRLWNC</sequence>